<evidence type="ECO:0000313" key="2">
    <source>
        <dbReference type="Proteomes" id="UP000262073"/>
    </source>
</evidence>
<proteinExistence type="predicted"/>
<organism evidence="1 2">
    <name type="scientific">Salinimonas sediminis</name>
    <dbReference type="NCBI Taxonomy" id="2303538"/>
    <lineage>
        <taxon>Bacteria</taxon>
        <taxon>Pseudomonadati</taxon>
        <taxon>Pseudomonadota</taxon>
        <taxon>Gammaproteobacteria</taxon>
        <taxon>Alteromonadales</taxon>
        <taxon>Alteromonadaceae</taxon>
        <taxon>Alteromonas/Salinimonas group</taxon>
        <taxon>Salinimonas</taxon>
    </lineage>
</organism>
<gene>
    <name evidence="1" type="ORF">D0Y50_03270</name>
</gene>
<dbReference type="AlphaFoldDB" id="A0A346NIW7"/>
<keyword evidence="2" id="KW-1185">Reference proteome</keyword>
<protein>
    <submittedName>
        <fullName evidence="1">Uncharacterized protein</fullName>
    </submittedName>
</protein>
<reference evidence="1 2" key="1">
    <citation type="submission" date="2018-08" db="EMBL/GenBank/DDBJ databases">
        <title>Salinimonas sediminis sp. nov., a piezophilic bacterium isolated from a deep-sea sediment sample from the New Britain Trench.</title>
        <authorList>
            <person name="Cao J."/>
        </authorList>
    </citation>
    <scope>NUCLEOTIDE SEQUENCE [LARGE SCALE GENOMIC DNA]</scope>
    <source>
        <strain evidence="1 2">N102</strain>
    </source>
</reference>
<accession>A0A346NIW7</accession>
<sequence length="107" mass="11447">MKTCNSTANLNRLEFPAIVSEYASFAYAYCTLVWAGGQLAEPVLMKLLPVFPGLLPFLLDAEVNLGSCGGVAIARYIVDGWPCRRFSAVARRQPVPLLSGARAVAGS</sequence>
<name>A0A346NIW7_9ALTE</name>
<evidence type="ECO:0000313" key="1">
    <source>
        <dbReference type="EMBL" id="AXR05474.1"/>
    </source>
</evidence>
<dbReference type="KEGG" id="salm:D0Y50_03270"/>
<dbReference type="EMBL" id="CP031769">
    <property type="protein sequence ID" value="AXR05474.1"/>
    <property type="molecule type" value="Genomic_DNA"/>
</dbReference>
<dbReference type="Proteomes" id="UP000262073">
    <property type="component" value="Chromosome"/>
</dbReference>